<feature type="active site" description="Proton donor" evidence="2">
    <location>
        <position position="319"/>
    </location>
</feature>
<protein>
    <recommendedName>
        <fullName evidence="3">Glycosyl hydrolase family 13 catalytic domain-containing protein</fullName>
    </recommendedName>
</protein>
<dbReference type="SMART" id="SM00642">
    <property type="entry name" value="Aamy"/>
    <property type="match status" value="1"/>
</dbReference>
<dbReference type="SUPFAM" id="SSF51011">
    <property type="entry name" value="Glycosyl hydrolase domain"/>
    <property type="match status" value="1"/>
</dbReference>
<proteinExistence type="inferred from homology"/>
<dbReference type="InterPro" id="IPR013783">
    <property type="entry name" value="Ig-like_fold"/>
</dbReference>
<organism evidence="4 5">
    <name type="scientific">Muiribacterium halophilum</name>
    <dbReference type="NCBI Taxonomy" id="2053465"/>
    <lineage>
        <taxon>Bacteria</taxon>
        <taxon>Candidatus Muiribacteriota</taxon>
        <taxon>Candidatus Muiribacteriia</taxon>
        <taxon>Candidatus Muiribacteriales</taxon>
        <taxon>Candidatus Muiribacteriaceae</taxon>
        <taxon>Candidatus Muiribacterium</taxon>
    </lineage>
</organism>
<feature type="domain" description="Glycosyl hydrolase family 13 catalytic" evidence="3">
    <location>
        <begin position="121"/>
        <end position="473"/>
    </location>
</feature>
<gene>
    <name evidence="4" type="ORF">C0601_01750</name>
</gene>
<comment type="caution">
    <text evidence="4">The sequence shown here is derived from an EMBL/GenBank/DDBJ whole genome shotgun (WGS) entry which is preliminary data.</text>
</comment>
<dbReference type="Pfam" id="PF02922">
    <property type="entry name" value="CBM_48"/>
    <property type="match status" value="1"/>
</dbReference>
<dbReference type="CDD" id="cd07184">
    <property type="entry name" value="E_set_Isoamylase_like_N"/>
    <property type="match status" value="1"/>
</dbReference>
<evidence type="ECO:0000313" key="4">
    <source>
        <dbReference type="EMBL" id="PLX19460.1"/>
    </source>
</evidence>
<dbReference type="SUPFAM" id="SSF81296">
    <property type="entry name" value="E set domains"/>
    <property type="match status" value="1"/>
</dbReference>
<accession>A0A2N5ZLA4</accession>
<dbReference type="GO" id="GO:0003844">
    <property type="term" value="F:1,4-alpha-glucan branching enzyme activity"/>
    <property type="evidence" value="ECO:0007669"/>
    <property type="project" value="InterPro"/>
</dbReference>
<name>A0A2N5ZLA4_MUIH1</name>
<dbReference type="GO" id="GO:0004553">
    <property type="term" value="F:hydrolase activity, hydrolyzing O-glycosyl compounds"/>
    <property type="evidence" value="ECO:0007669"/>
    <property type="project" value="InterPro"/>
</dbReference>
<dbReference type="GO" id="GO:0005978">
    <property type="term" value="P:glycogen biosynthetic process"/>
    <property type="evidence" value="ECO:0007669"/>
    <property type="project" value="InterPro"/>
</dbReference>
<dbReference type="InterPro" id="IPR004193">
    <property type="entry name" value="Glyco_hydro_13_N"/>
</dbReference>
<evidence type="ECO:0000259" key="3">
    <source>
        <dbReference type="SMART" id="SM00642"/>
    </source>
</evidence>
<evidence type="ECO:0000313" key="5">
    <source>
        <dbReference type="Proteomes" id="UP000234857"/>
    </source>
</evidence>
<dbReference type="EMBL" id="PKTG01000029">
    <property type="protein sequence ID" value="PLX19460.1"/>
    <property type="molecule type" value="Genomic_DNA"/>
</dbReference>
<dbReference type="AlphaFoldDB" id="A0A2N5ZLA4"/>
<dbReference type="SUPFAM" id="SSF51445">
    <property type="entry name" value="(Trans)glycosidases"/>
    <property type="match status" value="1"/>
</dbReference>
<reference evidence="4 5" key="1">
    <citation type="submission" date="2017-11" db="EMBL/GenBank/DDBJ databases">
        <title>Genome-resolved metagenomics identifies genetic mobility, metabolic interactions, and unexpected diversity in perchlorate-reducing communities.</title>
        <authorList>
            <person name="Barnum T.P."/>
            <person name="Figueroa I.A."/>
            <person name="Carlstrom C.I."/>
            <person name="Lucas L.N."/>
            <person name="Engelbrektson A.L."/>
            <person name="Coates J.D."/>
        </authorList>
    </citation>
    <scope>NUCLEOTIDE SEQUENCE [LARGE SCALE GENOMIC DNA]</scope>
    <source>
        <strain evidence="4">BM706</strain>
    </source>
</reference>
<dbReference type="PIRSF" id="PIRSF000463">
    <property type="entry name" value="GlgB"/>
    <property type="match status" value="1"/>
</dbReference>
<dbReference type="InterPro" id="IPR006048">
    <property type="entry name" value="A-amylase/branching_C"/>
</dbReference>
<dbReference type="GO" id="GO:0043169">
    <property type="term" value="F:cation binding"/>
    <property type="evidence" value="ECO:0007669"/>
    <property type="project" value="InterPro"/>
</dbReference>
<dbReference type="InterPro" id="IPR006047">
    <property type="entry name" value="GH13_cat_dom"/>
</dbReference>
<evidence type="ECO:0000256" key="1">
    <source>
        <dbReference type="ARBA" id="ARBA00008061"/>
    </source>
</evidence>
<comment type="similarity">
    <text evidence="1">Belongs to the glycosyl hydrolase 13 family.</text>
</comment>
<dbReference type="Gene3D" id="2.60.40.1180">
    <property type="entry name" value="Golgi alpha-mannosidase II"/>
    <property type="match status" value="1"/>
</dbReference>
<sequence length="566" mass="66463">MLKRTFLLFLIIITIFSINIFSYDYNQGVIQDGNDVTFRLWAPGKRSVSVVGDFNSWQKDTDMMKIDSDGLWTIEMQLPRGEYRYQFYIDGEYLVGDPYAKDVIWDEYGPNAIVEVPEKKFSWNDSFYRAPNQNDWIIYETHVGDFTPKGTFESMRRMIPYLKSLGINAVELMPIWEFPGDISWGYNPAYFMAPETAYGTPEDLKRLINELHENNIAIIMDMVFNHTSQEHVFNKLYDYYSSPWYSRDANPWGMPDLNLWSDFTKVFVKDVLNYWIREYHIDGIRYDYTRGIGWDGYNGMSFISWAARQAKNDIFQMAEHLPQDPAMVNKTEIDAEWHDTFHDQMKANLREGTYESSNHFGDLDRTAACLSYYADGFSDNADVINYTESHDEERVIYEALTNPDMFYEKAVRKSKLGLGILFTSVGVPMIYHGQEFAMDTARTIDPNKLDWSKKDSGYCRDVFWYTKKMIELRNDHSCLKNNNIEITAKYSDKNVIAYKRWDNYGDIIVVIANFSDFDQYVDVPFPYNGNWYEAIYDYSINVENNSFSNMQVPRSGVKIFCLKKTW</sequence>
<evidence type="ECO:0000256" key="2">
    <source>
        <dbReference type="PIRSR" id="PIRSR000463-1"/>
    </source>
</evidence>
<dbReference type="InterPro" id="IPR017853">
    <property type="entry name" value="GH"/>
</dbReference>
<dbReference type="Pfam" id="PF02806">
    <property type="entry name" value="Alpha-amylase_C"/>
    <property type="match status" value="1"/>
</dbReference>
<dbReference type="PANTHER" id="PTHR43002">
    <property type="entry name" value="GLYCOGEN DEBRANCHING ENZYME"/>
    <property type="match status" value="1"/>
</dbReference>
<dbReference type="InterPro" id="IPR013780">
    <property type="entry name" value="Glyco_hydro_b"/>
</dbReference>
<dbReference type="Gene3D" id="3.20.20.80">
    <property type="entry name" value="Glycosidases"/>
    <property type="match status" value="1"/>
</dbReference>
<dbReference type="InterPro" id="IPR014756">
    <property type="entry name" value="Ig_E-set"/>
</dbReference>
<feature type="active site" description="Nucleophile" evidence="2">
    <location>
        <position position="287"/>
    </location>
</feature>
<dbReference type="Pfam" id="PF00128">
    <property type="entry name" value="Alpha-amylase"/>
    <property type="match status" value="2"/>
</dbReference>
<dbReference type="Gene3D" id="2.60.40.10">
    <property type="entry name" value="Immunoglobulins"/>
    <property type="match status" value="1"/>
</dbReference>
<dbReference type="InterPro" id="IPR037439">
    <property type="entry name" value="Branching_enzy"/>
</dbReference>
<dbReference type="Proteomes" id="UP000234857">
    <property type="component" value="Unassembled WGS sequence"/>
</dbReference>